<sequence length="552" mass="58002">MLEKGRCVVSSSLPEPPEQLRTDDPRFLGRYRLLGRLGTGGMGVVYLASDPAAAMPRPVAIKVIAPELTEDATFTVRFRREVEAARRVRPFCTAPVLDAQLEHPPLFVVTEYVPGPTVRQVVTEHGALRGADLDALAVGVATALTAIHAEGIVHRDLKPANVLLSPIGPRVIDFGIARNTDSSTRLTAAEGSVGTPSFMPPESFRHQQVGPAGDVFAWGALIAYAASGHPPFGTGTLAEIAYRVVHLPPSLDGLHGPLHGLAARALDKDPERRPTAQALLDELVSRRGTANGEQSVPPTEPSGLHRSPRPFRGKSLPGRPLLAAAAAVALLAVTAVAGLTSGLLDGGERPPVRNAAVVEDLDIPPRSLEPVLPATAFPQEAYGWTQGAQSRSKDGTYTISTAPGYLIFFSGPTVGTLPDRLLVTARARFVSTQESGQIGVYCRGQGFDGGYGFTVRRDGASTVYKAGGGSRVSLASGSSPGLGDSYHTVQGLCWALSDTVRLVMWVDGQKVADVTDADDPDTSGAVGVLVGHDPPDSPDTVAVFSEFALARV</sequence>
<dbReference type="PANTHER" id="PTHR43289">
    <property type="entry name" value="MITOGEN-ACTIVATED PROTEIN KINASE KINASE KINASE 20-RELATED"/>
    <property type="match status" value="1"/>
</dbReference>
<dbReference type="PANTHER" id="PTHR43289:SF34">
    <property type="entry name" value="SERINE_THREONINE-PROTEIN KINASE YBDM-RELATED"/>
    <property type="match status" value="1"/>
</dbReference>
<dbReference type="Gene3D" id="1.10.510.10">
    <property type="entry name" value="Transferase(Phosphotransferase) domain 1"/>
    <property type="match status" value="1"/>
</dbReference>
<comment type="caution">
    <text evidence="8">The sequence shown here is derived from an EMBL/GenBank/DDBJ whole genome shotgun (WGS) entry which is preliminary data.</text>
</comment>
<evidence type="ECO:0000313" key="9">
    <source>
        <dbReference type="Proteomes" id="UP001501842"/>
    </source>
</evidence>
<dbReference type="PROSITE" id="PS00107">
    <property type="entry name" value="PROTEIN_KINASE_ATP"/>
    <property type="match status" value="1"/>
</dbReference>
<keyword evidence="3" id="KW-0418">Kinase</keyword>
<dbReference type="CDD" id="cd14014">
    <property type="entry name" value="STKc_PknB_like"/>
    <property type="match status" value="1"/>
</dbReference>
<evidence type="ECO:0000256" key="1">
    <source>
        <dbReference type="ARBA" id="ARBA00022679"/>
    </source>
</evidence>
<keyword evidence="9" id="KW-1185">Reference proteome</keyword>
<dbReference type="PROSITE" id="PS50011">
    <property type="entry name" value="PROTEIN_KINASE_DOM"/>
    <property type="match status" value="1"/>
</dbReference>
<accession>A0ABP6GSC9</accession>
<dbReference type="InterPro" id="IPR011009">
    <property type="entry name" value="Kinase-like_dom_sf"/>
</dbReference>
<evidence type="ECO:0000256" key="2">
    <source>
        <dbReference type="ARBA" id="ARBA00022741"/>
    </source>
</evidence>
<dbReference type="Gene3D" id="2.60.120.560">
    <property type="entry name" value="Exo-inulinase, domain 1"/>
    <property type="match status" value="1"/>
</dbReference>
<dbReference type="PROSITE" id="PS00108">
    <property type="entry name" value="PROTEIN_KINASE_ST"/>
    <property type="match status" value="1"/>
</dbReference>
<feature type="region of interest" description="Disordered" evidence="6">
    <location>
        <begin position="1"/>
        <end position="23"/>
    </location>
</feature>
<evidence type="ECO:0000256" key="4">
    <source>
        <dbReference type="ARBA" id="ARBA00022840"/>
    </source>
</evidence>
<dbReference type="Pfam" id="PF00069">
    <property type="entry name" value="Pkinase"/>
    <property type="match status" value="1"/>
</dbReference>
<protein>
    <recommendedName>
        <fullName evidence="7">Protein kinase domain-containing protein</fullName>
    </recommendedName>
</protein>
<dbReference type="SUPFAM" id="SSF56112">
    <property type="entry name" value="Protein kinase-like (PK-like)"/>
    <property type="match status" value="1"/>
</dbReference>
<evidence type="ECO:0000256" key="3">
    <source>
        <dbReference type="ARBA" id="ARBA00022777"/>
    </source>
</evidence>
<evidence type="ECO:0000256" key="5">
    <source>
        <dbReference type="PROSITE-ProRule" id="PRU10141"/>
    </source>
</evidence>
<reference evidence="9" key="1">
    <citation type="journal article" date="2019" name="Int. J. Syst. Evol. Microbiol.">
        <title>The Global Catalogue of Microorganisms (GCM) 10K type strain sequencing project: providing services to taxonomists for standard genome sequencing and annotation.</title>
        <authorList>
            <consortium name="The Broad Institute Genomics Platform"/>
            <consortium name="The Broad Institute Genome Sequencing Center for Infectious Disease"/>
            <person name="Wu L."/>
            <person name="Ma J."/>
        </authorList>
    </citation>
    <scope>NUCLEOTIDE SEQUENCE [LARGE SCALE GENOMIC DNA]</scope>
    <source>
        <strain evidence="9">JCM 8201</strain>
    </source>
</reference>
<keyword evidence="2 5" id="KW-0547">Nucleotide-binding</keyword>
<evidence type="ECO:0000313" key="8">
    <source>
        <dbReference type="EMBL" id="GAA2730414.1"/>
    </source>
</evidence>
<evidence type="ECO:0000259" key="7">
    <source>
        <dbReference type="PROSITE" id="PS50011"/>
    </source>
</evidence>
<name>A0ABP6GSC9_9ACTN</name>
<dbReference type="Proteomes" id="UP001501842">
    <property type="component" value="Unassembled WGS sequence"/>
</dbReference>
<dbReference type="InterPro" id="IPR000719">
    <property type="entry name" value="Prot_kinase_dom"/>
</dbReference>
<organism evidence="8 9">
    <name type="scientific">Actinocorallia aurantiaca</name>
    <dbReference type="NCBI Taxonomy" id="46204"/>
    <lineage>
        <taxon>Bacteria</taxon>
        <taxon>Bacillati</taxon>
        <taxon>Actinomycetota</taxon>
        <taxon>Actinomycetes</taxon>
        <taxon>Streptosporangiales</taxon>
        <taxon>Thermomonosporaceae</taxon>
        <taxon>Actinocorallia</taxon>
    </lineage>
</organism>
<keyword evidence="1" id="KW-0808">Transferase</keyword>
<gene>
    <name evidence="8" type="ORF">GCM10010439_43410</name>
</gene>
<feature type="region of interest" description="Disordered" evidence="6">
    <location>
        <begin position="285"/>
        <end position="315"/>
    </location>
</feature>
<feature type="binding site" evidence="5">
    <location>
        <position position="62"/>
    </location>
    <ligand>
        <name>ATP</name>
        <dbReference type="ChEBI" id="CHEBI:30616"/>
    </ligand>
</feature>
<dbReference type="InterPro" id="IPR008271">
    <property type="entry name" value="Ser/Thr_kinase_AS"/>
</dbReference>
<keyword evidence="4 5" id="KW-0067">ATP-binding</keyword>
<proteinExistence type="predicted"/>
<evidence type="ECO:0000256" key="6">
    <source>
        <dbReference type="SAM" id="MobiDB-lite"/>
    </source>
</evidence>
<dbReference type="SMART" id="SM00220">
    <property type="entry name" value="S_TKc"/>
    <property type="match status" value="1"/>
</dbReference>
<dbReference type="Gene3D" id="3.30.200.20">
    <property type="entry name" value="Phosphorylase Kinase, domain 1"/>
    <property type="match status" value="1"/>
</dbReference>
<dbReference type="EMBL" id="BAAATZ010000018">
    <property type="protein sequence ID" value="GAA2730414.1"/>
    <property type="molecule type" value="Genomic_DNA"/>
</dbReference>
<dbReference type="InterPro" id="IPR017441">
    <property type="entry name" value="Protein_kinase_ATP_BS"/>
</dbReference>
<feature type="domain" description="Protein kinase" evidence="7">
    <location>
        <begin position="31"/>
        <end position="284"/>
    </location>
</feature>